<dbReference type="OrthoDB" id="10255000at2759"/>
<dbReference type="GO" id="GO:0046600">
    <property type="term" value="P:negative regulation of centriole replication"/>
    <property type="evidence" value="ECO:0007669"/>
    <property type="project" value="TreeGrafter"/>
</dbReference>
<comment type="subcellular location">
    <subcellularLocation>
        <location evidence="1">Cytoplasm</location>
    </subcellularLocation>
</comment>
<feature type="coiled-coil region" evidence="3">
    <location>
        <begin position="266"/>
        <end position="307"/>
    </location>
</feature>
<reference evidence="6 7" key="1">
    <citation type="submission" date="2015-04" db="EMBL/GenBank/DDBJ databases">
        <authorList>
            <person name="Syromyatnikov M.Y."/>
            <person name="Popov V.N."/>
        </authorList>
    </citation>
    <scope>NUCLEOTIDE SEQUENCE [LARGE SCALE GENOMIC DNA]</scope>
</reference>
<dbReference type="PANTHER" id="PTHR46930:SF1">
    <property type="entry name" value="CDK5 REGULATORY SUBUNIT-ASSOCIATED PROTEIN 2"/>
    <property type="match status" value="1"/>
</dbReference>
<dbReference type="GO" id="GO:0097431">
    <property type="term" value="C:mitotic spindle pole"/>
    <property type="evidence" value="ECO:0007669"/>
    <property type="project" value="TreeGrafter"/>
</dbReference>
<dbReference type="GO" id="GO:0043015">
    <property type="term" value="F:gamma-tubulin binding"/>
    <property type="evidence" value="ECO:0007669"/>
    <property type="project" value="TreeGrafter"/>
</dbReference>
<keyword evidence="3" id="KW-0175">Coiled coil</keyword>
<feature type="coiled-coil region" evidence="3">
    <location>
        <begin position="69"/>
        <end position="127"/>
    </location>
</feature>
<evidence type="ECO:0000256" key="1">
    <source>
        <dbReference type="ARBA" id="ARBA00004496"/>
    </source>
</evidence>
<dbReference type="GO" id="GO:0007059">
    <property type="term" value="P:chromosome segregation"/>
    <property type="evidence" value="ECO:0007669"/>
    <property type="project" value="TreeGrafter"/>
</dbReference>
<feature type="region of interest" description="Disordered" evidence="4">
    <location>
        <begin position="1"/>
        <end position="69"/>
    </location>
</feature>
<evidence type="ECO:0000313" key="6">
    <source>
        <dbReference type="EMBL" id="CRL02546.1"/>
    </source>
</evidence>
<feature type="compositionally biased region" description="Polar residues" evidence="4">
    <location>
        <begin position="977"/>
        <end position="989"/>
    </location>
</feature>
<dbReference type="GO" id="GO:0007099">
    <property type="term" value="P:centriole replication"/>
    <property type="evidence" value="ECO:0007669"/>
    <property type="project" value="TreeGrafter"/>
</dbReference>
<protein>
    <submittedName>
        <fullName evidence="6">CLUMA_CG015749, isoform A</fullName>
    </submittedName>
</protein>
<feature type="compositionally biased region" description="Basic residues" evidence="4">
    <location>
        <begin position="591"/>
        <end position="600"/>
    </location>
</feature>
<sequence length="1069" mass="123136">MSGIFGRFGDKISTRASHSGPPSLSTPSRRSLGLLSGQQHDGDNSLNGNSTPNRSFTSYPSSPGQGRSLREFEEQMTALRKENFNLKLRIYFLEEKTASDCNDAFHRQNIDLKVENETLRKELLEKQDLLCQASKAMELIENQSKKQSSESQMVIDDLNHRIEAMTHEMKSLEKALIEGSGNDDNGYSNFLGAISLKDVETQQKIADLELLIKNFSDQNEQLCQKIESMESDRVEMTRKNNSLCYENAELQEKLEENAKYIDNNTLKKVEDENYDIKRKLADLYAQLENVEQKLQEKTDAHEKSLQVIKKACEHIEDLEFHVEQLKSSQPNSLSSTESAKNDDTFAHTNNVIVKLREEIEQITNDKNEEIRRIKEELHRKSLPMLTNNSIMNQSLFFSQKVTLPINESSFEKEKEKMKNAIKKICLLKQKLSSSTDHNNIEKEFLQLQLNQEQNDLEESEATLRQSSVFCGVLIDRLEELASFLNSLLEKKQVVGQLGYELRRAITKAIDRSLNLSRNSTVHQKPIDQSAHLSDCSMIDLVDSLQSSTVTDDASLLIDSLRSENVKLKNELDTFKMFKSGNATTNLNSSRTSHKSQKSSRKSNTPLLFMHQSESEEWSEPDRDVSQKRIGLKTDDVSGVAKTATTSDENDNDDDNYFGNEYKLVKKSDWKLIQSKIKSLETLLQEKNNKILEVSSMLLESENETKDKILQFRKKLEESENDLQKSEKLYNQKIADMTEMKKKFEDTVDHLKREKDEMNVELRVLGSKHESQLENNRDLKMKLQSEEEKVHKLQIEYESKCQMFDELLNTSEKREQEIKDEVQINWIRKIDYNQLLLELEKKQERLDTYKQKFASMEEDMNLMKNHMMESENRLEQINRNLDNATLNLSSASVERSKALNEKRLMESKFKKLSEEHQTLSVEKQELNLKIADLEVFNAKLQNMLLTGDKVNVPLTHPSSDASGYASEEANHANIHSPPFNSNKPSEHQQASSSSSTCESCKNLESEIIEIKKKMSHSKKSLEQAYARLRNQNLRKAQIEMDIKQQIVKTQNVLQNVRANMESELNRSVSK</sequence>
<dbReference type="GO" id="GO:0005737">
    <property type="term" value="C:cytoplasm"/>
    <property type="evidence" value="ECO:0007669"/>
    <property type="project" value="UniProtKB-SubCell"/>
</dbReference>
<feature type="compositionally biased region" description="Polar residues" evidence="4">
    <location>
        <begin position="44"/>
        <end position="65"/>
    </location>
</feature>
<dbReference type="GO" id="GO:0090266">
    <property type="term" value="P:regulation of mitotic cell cycle spindle assembly checkpoint"/>
    <property type="evidence" value="ECO:0007669"/>
    <property type="project" value="TreeGrafter"/>
</dbReference>
<dbReference type="Proteomes" id="UP000183832">
    <property type="component" value="Unassembled WGS sequence"/>
</dbReference>
<evidence type="ECO:0000259" key="5">
    <source>
        <dbReference type="Pfam" id="PF07989"/>
    </source>
</evidence>
<dbReference type="GO" id="GO:0008017">
    <property type="term" value="F:microtubule binding"/>
    <property type="evidence" value="ECO:0007669"/>
    <property type="project" value="TreeGrafter"/>
</dbReference>
<proteinExistence type="predicted"/>
<dbReference type="EMBL" id="CVRI01000058">
    <property type="protein sequence ID" value="CRL02546.1"/>
    <property type="molecule type" value="Genomic_DNA"/>
</dbReference>
<dbReference type="GO" id="GO:0035371">
    <property type="term" value="C:microtubule plus-end"/>
    <property type="evidence" value="ECO:0007669"/>
    <property type="project" value="TreeGrafter"/>
</dbReference>
<keyword evidence="2" id="KW-0963">Cytoplasm</keyword>
<feature type="coiled-coil region" evidence="3">
    <location>
        <begin position="1010"/>
        <end position="1040"/>
    </location>
</feature>
<dbReference type="PANTHER" id="PTHR46930">
    <property type="entry name" value="CDK5 REGULATORY SUBUNIT-ASSOCIATED PROTEIN 2"/>
    <property type="match status" value="1"/>
</dbReference>
<accession>A0A1J1IS62</accession>
<dbReference type="STRING" id="568069.A0A1J1IS62"/>
<feature type="domain" description="Centrosomin N-terminal motif 1" evidence="5">
    <location>
        <begin position="68"/>
        <end position="138"/>
    </location>
</feature>
<dbReference type="InterPro" id="IPR012943">
    <property type="entry name" value="Cnn_1N"/>
</dbReference>
<gene>
    <name evidence="6" type="primary">putative Centrosomin</name>
    <name evidence="6" type="ORF">CLUMA_CG015749</name>
</gene>
<dbReference type="AlphaFoldDB" id="A0A1J1IS62"/>
<feature type="region of interest" description="Disordered" evidence="4">
    <location>
        <begin position="970"/>
        <end position="996"/>
    </location>
</feature>
<dbReference type="GO" id="GO:0001578">
    <property type="term" value="P:microtubule bundle formation"/>
    <property type="evidence" value="ECO:0007669"/>
    <property type="project" value="TreeGrafter"/>
</dbReference>
<evidence type="ECO:0000256" key="3">
    <source>
        <dbReference type="SAM" id="Coils"/>
    </source>
</evidence>
<dbReference type="InterPro" id="IPR042791">
    <property type="entry name" value="CDK5RAP2"/>
</dbReference>
<feature type="compositionally biased region" description="Low complexity" evidence="4">
    <location>
        <begin position="19"/>
        <end position="37"/>
    </location>
</feature>
<dbReference type="GO" id="GO:0000242">
    <property type="term" value="C:pericentriolar material"/>
    <property type="evidence" value="ECO:0007669"/>
    <property type="project" value="TreeGrafter"/>
</dbReference>
<evidence type="ECO:0000256" key="2">
    <source>
        <dbReference type="ARBA" id="ARBA00022490"/>
    </source>
</evidence>
<feature type="region of interest" description="Disordered" evidence="4">
    <location>
        <begin position="582"/>
        <end position="605"/>
    </location>
</feature>
<organism evidence="6 7">
    <name type="scientific">Clunio marinus</name>
    <dbReference type="NCBI Taxonomy" id="568069"/>
    <lineage>
        <taxon>Eukaryota</taxon>
        <taxon>Metazoa</taxon>
        <taxon>Ecdysozoa</taxon>
        <taxon>Arthropoda</taxon>
        <taxon>Hexapoda</taxon>
        <taxon>Insecta</taxon>
        <taxon>Pterygota</taxon>
        <taxon>Neoptera</taxon>
        <taxon>Endopterygota</taxon>
        <taxon>Diptera</taxon>
        <taxon>Nematocera</taxon>
        <taxon>Chironomoidea</taxon>
        <taxon>Chironomidae</taxon>
        <taxon>Clunio</taxon>
    </lineage>
</organism>
<keyword evidence="7" id="KW-1185">Reference proteome</keyword>
<dbReference type="GO" id="GO:0000132">
    <property type="term" value="P:establishment of mitotic spindle orientation"/>
    <property type="evidence" value="ECO:0007669"/>
    <property type="project" value="TreeGrafter"/>
</dbReference>
<feature type="coiled-coil region" evidence="3">
    <location>
        <begin position="345"/>
        <end position="379"/>
    </location>
</feature>
<feature type="coiled-coil region" evidence="3">
    <location>
        <begin position="831"/>
        <end position="942"/>
    </location>
</feature>
<name>A0A1J1IS62_9DIPT</name>
<evidence type="ECO:0000313" key="7">
    <source>
        <dbReference type="Proteomes" id="UP000183832"/>
    </source>
</evidence>
<evidence type="ECO:0000256" key="4">
    <source>
        <dbReference type="SAM" id="MobiDB-lite"/>
    </source>
</evidence>
<dbReference type="Pfam" id="PF07989">
    <property type="entry name" value="Cnn_1N"/>
    <property type="match status" value="1"/>
</dbReference>
<feature type="coiled-coil region" evidence="3">
    <location>
        <begin position="205"/>
        <end position="239"/>
    </location>
</feature>
<feature type="coiled-coil region" evidence="3">
    <location>
        <begin position="701"/>
        <end position="795"/>
    </location>
</feature>